<dbReference type="InterPro" id="IPR059000">
    <property type="entry name" value="ATPase_P-type_domA"/>
</dbReference>
<dbReference type="SUPFAM" id="SSF81660">
    <property type="entry name" value="Metal cation-transporting ATPase, ATP-binding domain N"/>
    <property type="match status" value="1"/>
</dbReference>
<evidence type="ECO:0000313" key="11">
    <source>
        <dbReference type="EMBL" id="HGZ44334.1"/>
    </source>
</evidence>
<keyword evidence="3" id="KW-0547">Nucleotide-binding</keyword>
<evidence type="ECO:0000259" key="10">
    <source>
        <dbReference type="SMART" id="SM00831"/>
    </source>
</evidence>
<dbReference type="SFLD" id="SFLDF00027">
    <property type="entry name" value="p-type_atpase"/>
    <property type="match status" value="1"/>
</dbReference>
<feature type="transmembrane region" description="Helical" evidence="9">
    <location>
        <begin position="303"/>
        <end position="328"/>
    </location>
</feature>
<feature type="compositionally biased region" description="Low complexity" evidence="8">
    <location>
        <begin position="22"/>
        <end position="39"/>
    </location>
</feature>
<dbReference type="AlphaFoldDB" id="A0A832I3V9"/>
<gene>
    <name evidence="11" type="ORF">ENR23_13125</name>
</gene>
<dbReference type="SMART" id="SM00831">
    <property type="entry name" value="Cation_ATPase_N"/>
    <property type="match status" value="1"/>
</dbReference>
<dbReference type="SUPFAM" id="SSF81653">
    <property type="entry name" value="Calcium ATPase, transduction domain A"/>
    <property type="match status" value="1"/>
</dbReference>
<dbReference type="PRINTS" id="PR00119">
    <property type="entry name" value="CATATPASE"/>
</dbReference>
<protein>
    <submittedName>
        <fullName evidence="11">Cation-translocating P-type ATPase</fullName>
    </submittedName>
</protein>
<evidence type="ECO:0000256" key="8">
    <source>
        <dbReference type="SAM" id="MobiDB-lite"/>
    </source>
</evidence>
<name>A0A832I3V9_UNCEI</name>
<evidence type="ECO:0000256" key="9">
    <source>
        <dbReference type="SAM" id="Phobius"/>
    </source>
</evidence>
<feature type="transmembrane region" description="Helical" evidence="9">
    <location>
        <begin position="756"/>
        <end position="776"/>
    </location>
</feature>
<evidence type="ECO:0000256" key="2">
    <source>
        <dbReference type="ARBA" id="ARBA00022692"/>
    </source>
</evidence>
<dbReference type="GO" id="GO:0005524">
    <property type="term" value="F:ATP binding"/>
    <property type="evidence" value="ECO:0007669"/>
    <property type="project" value="UniProtKB-KW"/>
</dbReference>
<dbReference type="SFLD" id="SFLDS00003">
    <property type="entry name" value="Haloacid_Dehalogenase"/>
    <property type="match status" value="1"/>
</dbReference>
<dbReference type="Gene3D" id="1.20.1110.10">
    <property type="entry name" value="Calcium-transporting ATPase, transmembrane domain"/>
    <property type="match status" value="1"/>
</dbReference>
<feature type="domain" description="Cation-transporting P-type ATPase N-terminal" evidence="10">
    <location>
        <begin position="34"/>
        <end position="108"/>
    </location>
</feature>
<keyword evidence="7 9" id="KW-0472">Membrane</keyword>
<dbReference type="Gene3D" id="3.40.1110.10">
    <property type="entry name" value="Calcium-transporting ATPase, cytoplasmic domain N"/>
    <property type="match status" value="1"/>
</dbReference>
<dbReference type="InterPro" id="IPR004014">
    <property type="entry name" value="ATPase_P-typ_cation-transptr_N"/>
</dbReference>
<dbReference type="PRINTS" id="PR00120">
    <property type="entry name" value="HATPASE"/>
</dbReference>
<dbReference type="InterPro" id="IPR006068">
    <property type="entry name" value="ATPase_P-typ_cation-transptr_C"/>
</dbReference>
<dbReference type="InterPro" id="IPR001757">
    <property type="entry name" value="P_typ_ATPase"/>
</dbReference>
<dbReference type="Pfam" id="PF00689">
    <property type="entry name" value="Cation_ATPase_C"/>
    <property type="match status" value="1"/>
</dbReference>
<feature type="transmembrane region" description="Helical" evidence="9">
    <location>
        <begin position="860"/>
        <end position="879"/>
    </location>
</feature>
<evidence type="ECO:0000256" key="1">
    <source>
        <dbReference type="ARBA" id="ARBA00004141"/>
    </source>
</evidence>
<dbReference type="InterPro" id="IPR023214">
    <property type="entry name" value="HAD_sf"/>
</dbReference>
<evidence type="ECO:0000256" key="6">
    <source>
        <dbReference type="ARBA" id="ARBA00022989"/>
    </source>
</evidence>
<feature type="region of interest" description="Disordered" evidence="8">
    <location>
        <begin position="1"/>
        <end position="39"/>
    </location>
</feature>
<dbReference type="Gene3D" id="2.70.150.10">
    <property type="entry name" value="Calcium-transporting ATPase, cytoplasmic transduction domain A"/>
    <property type="match status" value="1"/>
</dbReference>
<feature type="transmembrane region" description="Helical" evidence="9">
    <location>
        <begin position="830"/>
        <end position="848"/>
    </location>
</feature>
<keyword evidence="5" id="KW-1278">Translocase</keyword>
<dbReference type="SUPFAM" id="SSF56784">
    <property type="entry name" value="HAD-like"/>
    <property type="match status" value="1"/>
</dbReference>
<dbReference type="PANTHER" id="PTHR42861">
    <property type="entry name" value="CALCIUM-TRANSPORTING ATPASE"/>
    <property type="match status" value="1"/>
</dbReference>
<feature type="transmembrane region" description="Helical" evidence="9">
    <location>
        <begin position="276"/>
        <end position="297"/>
    </location>
</feature>
<dbReference type="InterPro" id="IPR008250">
    <property type="entry name" value="ATPase_P-typ_transduc_dom_A_sf"/>
</dbReference>
<dbReference type="GO" id="GO:0016020">
    <property type="term" value="C:membrane"/>
    <property type="evidence" value="ECO:0007669"/>
    <property type="project" value="UniProtKB-SubCell"/>
</dbReference>
<dbReference type="NCBIfam" id="TIGR01494">
    <property type="entry name" value="ATPase_P-type"/>
    <property type="match status" value="2"/>
</dbReference>
<organism evidence="11">
    <name type="scientific">Eiseniibacteriota bacterium</name>
    <dbReference type="NCBI Taxonomy" id="2212470"/>
    <lineage>
        <taxon>Bacteria</taxon>
        <taxon>Candidatus Eiseniibacteriota</taxon>
    </lineage>
</organism>
<dbReference type="SFLD" id="SFLDG00002">
    <property type="entry name" value="C1.7:_P-type_atpase_like"/>
    <property type="match status" value="1"/>
</dbReference>
<feature type="transmembrane region" description="Helical" evidence="9">
    <location>
        <begin position="723"/>
        <end position="744"/>
    </location>
</feature>
<accession>A0A832I3V9</accession>
<dbReference type="EMBL" id="DSQF01000026">
    <property type="protein sequence ID" value="HGZ44334.1"/>
    <property type="molecule type" value="Genomic_DNA"/>
</dbReference>
<sequence>MRRARRAAPRDESRRDREPRGAARGPAAPPAAADAHARPAAEVARALGTDVERGLSEATAGAALAVWGPNVLAAAPPEPAWRRLAAQFKDTVVVVLLVAAALSLALGDATDTVAIVAILVLNAGLGFAQEERAARSLESLRRMTAPRARVVRDGRTRTVPAARLVPGDLVELEAGDHVPADARLLHAWALRAQEAPLTGEAEPAAKDADVVHPRATAPGDRSNMVWMGTTVAAGRGRAVVVATGMRTQFGRIAELIGATRAEPTPLQRRLAQLGRVVAWASLGVVVVVAALLAARGAPPGEVLVLALSLAVAAVPEGLPAVVTVALALGVQRMARRQALVRRLPSVETLGSVTVICTDKTGTLTRNEMTVRTVIARGREYRVTGAGYVPEGEFLRRRDGRETRVAPAREPGLADALRTAAACTSARLVPDPAGAAWQVVGDPMEGALLVAALKGGVEDLAGGAHALFEIPFDPERRAMSVARRTPDGATHLFTKGAPEAVLAFCDREAGDAGARPLDAARRAAILADAARLAAAAQRVLGLARRALDGPPPFEERGLEFVGLVGLLDPPRDEARAAVARCARAGIRPVMITGDHPDTALAIAHELGIAGPADRAVTGADLAAMPEDELAARVERIPVYARVSAEDKLRIVRAWRACGQVVAMTGDGVNDAPALEAADIGIAMGRTGTDVTREAADMVLLDDNFASIVAAVEEGRGIDAGIRTFVRYLLSTNAGEILLMLCAAAVGWPAPLVATQILWINLVSDGLPALALGVAPTSPRVMSRPPRPPGARLLDRGEGVVILSRAALVAAASATGFHWALARDGALDHARAVAFCVIAFAQLFLAPAFVSERRTFPETGPLRHPPLIGALLAGALLQWAAVTLPFTQPLFDLARPLGSDWLPVLALAAAPATLVELWKLARRAARQDTGEVAGA</sequence>
<dbReference type="InterPro" id="IPR023299">
    <property type="entry name" value="ATPase_P-typ_cyto_dom_N"/>
</dbReference>
<dbReference type="Pfam" id="PF00690">
    <property type="entry name" value="Cation_ATPase_N"/>
    <property type="match status" value="1"/>
</dbReference>
<feature type="transmembrane region" description="Helical" evidence="9">
    <location>
        <begin position="797"/>
        <end position="818"/>
    </location>
</feature>
<dbReference type="Pfam" id="PF13246">
    <property type="entry name" value="Cation_ATPase"/>
    <property type="match status" value="1"/>
</dbReference>
<dbReference type="SUPFAM" id="SSF81665">
    <property type="entry name" value="Calcium ATPase, transmembrane domain M"/>
    <property type="match status" value="1"/>
</dbReference>
<keyword evidence="6 9" id="KW-1133">Transmembrane helix</keyword>
<comment type="caution">
    <text evidence="11">The sequence shown here is derived from an EMBL/GenBank/DDBJ whole genome shotgun (WGS) entry which is preliminary data.</text>
</comment>
<dbReference type="InterPro" id="IPR018303">
    <property type="entry name" value="ATPase_P-typ_P_site"/>
</dbReference>
<keyword evidence="4" id="KW-0067">ATP-binding</keyword>
<comment type="subcellular location">
    <subcellularLocation>
        <location evidence="1">Membrane</location>
        <topology evidence="1">Multi-pass membrane protein</topology>
    </subcellularLocation>
</comment>
<dbReference type="InterPro" id="IPR044492">
    <property type="entry name" value="P_typ_ATPase_HD_dom"/>
</dbReference>
<dbReference type="InterPro" id="IPR023298">
    <property type="entry name" value="ATPase_P-typ_TM_dom_sf"/>
</dbReference>
<dbReference type="PROSITE" id="PS00154">
    <property type="entry name" value="ATPASE_E1_E2"/>
    <property type="match status" value="1"/>
</dbReference>
<evidence type="ECO:0000256" key="4">
    <source>
        <dbReference type="ARBA" id="ARBA00022840"/>
    </source>
</evidence>
<dbReference type="GO" id="GO:0016887">
    <property type="term" value="F:ATP hydrolysis activity"/>
    <property type="evidence" value="ECO:0007669"/>
    <property type="project" value="InterPro"/>
</dbReference>
<feature type="compositionally biased region" description="Basic and acidic residues" evidence="8">
    <location>
        <begin position="8"/>
        <end position="21"/>
    </location>
</feature>
<keyword evidence="2 9" id="KW-0812">Transmembrane</keyword>
<evidence type="ECO:0000256" key="7">
    <source>
        <dbReference type="ARBA" id="ARBA00023136"/>
    </source>
</evidence>
<dbReference type="InterPro" id="IPR036412">
    <property type="entry name" value="HAD-like_sf"/>
</dbReference>
<dbReference type="Gene3D" id="3.40.50.1000">
    <property type="entry name" value="HAD superfamily/HAD-like"/>
    <property type="match status" value="1"/>
</dbReference>
<feature type="transmembrane region" description="Helical" evidence="9">
    <location>
        <begin position="899"/>
        <end position="916"/>
    </location>
</feature>
<evidence type="ECO:0000256" key="5">
    <source>
        <dbReference type="ARBA" id="ARBA00022967"/>
    </source>
</evidence>
<proteinExistence type="predicted"/>
<dbReference type="Pfam" id="PF00122">
    <property type="entry name" value="E1-E2_ATPase"/>
    <property type="match status" value="1"/>
</dbReference>
<evidence type="ECO:0000256" key="3">
    <source>
        <dbReference type="ARBA" id="ARBA00022741"/>
    </source>
</evidence>
<reference evidence="11" key="1">
    <citation type="journal article" date="2020" name="mSystems">
        <title>Genome- and Community-Level Interaction Insights into Carbon Utilization and Element Cycling Functions of Hydrothermarchaeota in Hydrothermal Sediment.</title>
        <authorList>
            <person name="Zhou Z."/>
            <person name="Liu Y."/>
            <person name="Xu W."/>
            <person name="Pan J."/>
            <person name="Luo Z.H."/>
            <person name="Li M."/>
        </authorList>
    </citation>
    <scope>NUCLEOTIDE SEQUENCE [LARGE SCALE GENOMIC DNA]</scope>
    <source>
        <strain evidence="11">SpSt-381</strain>
    </source>
</reference>